<protein>
    <submittedName>
        <fullName evidence="1">Uncharacterized protein</fullName>
    </submittedName>
</protein>
<keyword evidence="2" id="KW-1185">Reference proteome</keyword>
<evidence type="ECO:0000313" key="1">
    <source>
        <dbReference type="EMBL" id="NYI10249.1"/>
    </source>
</evidence>
<dbReference type="AlphaFoldDB" id="A0A7Y9YFV2"/>
<proteinExistence type="predicted"/>
<sequence>MADGHLPDPELPDPELPDPAVLDLLLAEADRDRTGPVTSPPQWAAVVSVERVSLVSGEERPGALRLLVQGEASGATLVEVRRAWARVADALARNRLGRTPDAGTSHRDAGHHSVTTDAERLRAAVRAAHRTFEAEPYYRARYADRGARFAGTDSAWLVTLADLPVDGCVGQVLWLARVLAARGMPSWLLERHLDDLAGELRAACGADAAGSLPDAAARLRATRTAVLPEPALQDAAARMREGTGAQEPLPGAAALALAAAADVAAGTVASWAPCVDWLTDESRCDPRAAAWLRVEATRVAPDGGLSAGRSRGGSRALRS</sequence>
<reference evidence="1 2" key="1">
    <citation type="submission" date="2020-07" db="EMBL/GenBank/DDBJ databases">
        <title>Sequencing the genomes of 1000 actinobacteria strains.</title>
        <authorList>
            <person name="Klenk H.-P."/>
        </authorList>
    </citation>
    <scope>NUCLEOTIDE SEQUENCE [LARGE SCALE GENOMIC DNA]</scope>
    <source>
        <strain evidence="1 2">DSM 18248</strain>
    </source>
</reference>
<name>A0A7Y9YFV2_9ACTN</name>
<accession>A0A7Y9YFV2</accession>
<gene>
    <name evidence="1" type="ORF">BKA05_001764</name>
</gene>
<organism evidence="1 2">
    <name type="scientific">Nocardioides marinus</name>
    <dbReference type="NCBI Taxonomy" id="374514"/>
    <lineage>
        <taxon>Bacteria</taxon>
        <taxon>Bacillati</taxon>
        <taxon>Actinomycetota</taxon>
        <taxon>Actinomycetes</taxon>
        <taxon>Propionibacteriales</taxon>
        <taxon>Nocardioidaceae</taxon>
        <taxon>Nocardioides</taxon>
    </lineage>
</organism>
<evidence type="ECO:0000313" key="2">
    <source>
        <dbReference type="Proteomes" id="UP000537326"/>
    </source>
</evidence>
<dbReference type="Proteomes" id="UP000537326">
    <property type="component" value="Unassembled WGS sequence"/>
</dbReference>
<comment type="caution">
    <text evidence="1">The sequence shown here is derived from an EMBL/GenBank/DDBJ whole genome shotgun (WGS) entry which is preliminary data.</text>
</comment>
<dbReference type="RefSeq" id="WP_179531118.1">
    <property type="nucleotide sequence ID" value="NZ_BAAAPP010000003.1"/>
</dbReference>
<dbReference type="EMBL" id="JACBZI010000001">
    <property type="protein sequence ID" value="NYI10249.1"/>
    <property type="molecule type" value="Genomic_DNA"/>
</dbReference>